<dbReference type="EMBL" id="CP049740">
    <property type="protein sequence ID" value="QII81678.1"/>
    <property type="molecule type" value="Genomic_DNA"/>
</dbReference>
<dbReference type="InterPro" id="IPR036390">
    <property type="entry name" value="WH_DNA-bd_sf"/>
</dbReference>
<dbReference type="SUPFAM" id="SSF46785">
    <property type="entry name" value="Winged helix' DNA-binding domain"/>
    <property type="match status" value="1"/>
</dbReference>
<dbReference type="AlphaFoldDB" id="A0A6G7K8V0"/>
<dbReference type="Pfam" id="PF00392">
    <property type="entry name" value="GntR"/>
    <property type="match status" value="1"/>
</dbReference>
<sequence>MDSNIPIYLQISQFIENEIISNRLVTDDKVPSMNEFSKSMNVNPATAGKGLNELVAQGILYKKRGLGMFVTEEAKAIIVSQRKDDFTKNLLPDFLNEAKQLKITKDELLEMIRSDYNVEA</sequence>
<dbReference type="GO" id="GO:0003700">
    <property type="term" value="F:DNA-binding transcription factor activity"/>
    <property type="evidence" value="ECO:0007669"/>
    <property type="project" value="InterPro"/>
</dbReference>
<reference evidence="5 6" key="1">
    <citation type="journal article" date="2017" name="Int. J. Syst. Evol. Microbiol.">
        <title>Jeotgalibaca porci sp. nov. and Jeotgalibaca arthritidis sp. nov., isolated from pigs, and emended description of the genus Jeotgalibaca.</title>
        <authorList>
            <person name="Zamora L."/>
            <person name="Perez-Sancho M."/>
            <person name="Dominguez L."/>
            <person name="Fernandez-Garayzabal J.F."/>
            <person name="Vela A.I."/>
        </authorList>
    </citation>
    <scope>NUCLEOTIDE SEQUENCE [LARGE SCALE GENOMIC DNA]</scope>
    <source>
        <strain evidence="5 6">CECT 9157</strain>
    </source>
</reference>
<gene>
    <name evidence="5" type="ORF">G7057_03755</name>
</gene>
<keyword evidence="3" id="KW-0804">Transcription</keyword>
<dbReference type="SMART" id="SM00345">
    <property type="entry name" value="HTH_GNTR"/>
    <property type="match status" value="1"/>
</dbReference>
<dbReference type="PROSITE" id="PS50949">
    <property type="entry name" value="HTH_GNTR"/>
    <property type="match status" value="1"/>
</dbReference>
<keyword evidence="6" id="KW-1185">Reference proteome</keyword>
<organism evidence="5 6">
    <name type="scientific">Jeotgalibaca arthritidis</name>
    <dbReference type="NCBI Taxonomy" id="1868794"/>
    <lineage>
        <taxon>Bacteria</taxon>
        <taxon>Bacillati</taxon>
        <taxon>Bacillota</taxon>
        <taxon>Bacilli</taxon>
        <taxon>Lactobacillales</taxon>
        <taxon>Carnobacteriaceae</taxon>
        <taxon>Jeotgalibaca</taxon>
    </lineage>
</organism>
<dbReference type="InterPro" id="IPR000524">
    <property type="entry name" value="Tscrpt_reg_HTH_GntR"/>
</dbReference>
<dbReference type="GO" id="GO:0003677">
    <property type="term" value="F:DNA binding"/>
    <property type="evidence" value="ECO:0007669"/>
    <property type="project" value="UniProtKB-KW"/>
</dbReference>
<evidence type="ECO:0000313" key="5">
    <source>
        <dbReference type="EMBL" id="QII81678.1"/>
    </source>
</evidence>
<dbReference type="Gene3D" id="1.10.287.100">
    <property type="match status" value="1"/>
</dbReference>
<evidence type="ECO:0000313" key="6">
    <source>
        <dbReference type="Proteomes" id="UP000501451"/>
    </source>
</evidence>
<evidence type="ECO:0000256" key="2">
    <source>
        <dbReference type="ARBA" id="ARBA00023125"/>
    </source>
</evidence>
<name>A0A6G7K8V0_9LACT</name>
<feature type="domain" description="HTH gntR-type" evidence="4">
    <location>
        <begin position="5"/>
        <end position="73"/>
    </location>
</feature>
<dbReference type="RefSeq" id="WP_166161457.1">
    <property type="nucleotide sequence ID" value="NZ_CP049740.1"/>
</dbReference>
<dbReference type="KEGG" id="jar:G7057_03755"/>
<accession>A0A6G7K8V0</accession>
<proteinExistence type="predicted"/>
<dbReference type="Proteomes" id="UP000501451">
    <property type="component" value="Chromosome"/>
</dbReference>
<keyword evidence="2" id="KW-0238">DNA-binding</keyword>
<dbReference type="Gene3D" id="1.10.10.10">
    <property type="entry name" value="Winged helix-like DNA-binding domain superfamily/Winged helix DNA-binding domain"/>
    <property type="match status" value="1"/>
</dbReference>
<evidence type="ECO:0000259" key="4">
    <source>
        <dbReference type="PROSITE" id="PS50949"/>
    </source>
</evidence>
<dbReference type="CDD" id="cd07377">
    <property type="entry name" value="WHTH_GntR"/>
    <property type="match status" value="1"/>
</dbReference>
<evidence type="ECO:0000256" key="3">
    <source>
        <dbReference type="ARBA" id="ARBA00023163"/>
    </source>
</evidence>
<keyword evidence="1" id="KW-0805">Transcription regulation</keyword>
<dbReference type="InterPro" id="IPR036388">
    <property type="entry name" value="WH-like_DNA-bd_sf"/>
</dbReference>
<evidence type="ECO:0000256" key="1">
    <source>
        <dbReference type="ARBA" id="ARBA00023015"/>
    </source>
</evidence>
<protein>
    <submittedName>
        <fullName evidence="5">GntR family transcriptional regulator</fullName>
    </submittedName>
</protein>
<dbReference type="PANTHER" id="PTHR38445">
    <property type="entry name" value="HTH-TYPE TRANSCRIPTIONAL REPRESSOR YTRA"/>
    <property type="match status" value="1"/>
</dbReference>
<dbReference type="PANTHER" id="PTHR38445:SF10">
    <property type="entry name" value="GNTR-FAMILY TRANSCRIPTIONAL REGULATOR"/>
    <property type="match status" value="1"/>
</dbReference>